<dbReference type="EMBL" id="QJKJ01015758">
    <property type="protein sequence ID" value="RDX61995.1"/>
    <property type="molecule type" value="Genomic_DNA"/>
</dbReference>
<comment type="caution">
    <text evidence="1">The sequence shown here is derived from an EMBL/GenBank/DDBJ whole genome shotgun (WGS) entry which is preliminary data.</text>
</comment>
<proteinExistence type="predicted"/>
<name>A0A371E7I9_MUCPR</name>
<protein>
    <submittedName>
        <fullName evidence="1">Uncharacterized protein</fullName>
    </submittedName>
</protein>
<reference evidence="1" key="1">
    <citation type="submission" date="2018-05" db="EMBL/GenBank/DDBJ databases">
        <title>Draft genome of Mucuna pruriens seed.</title>
        <authorList>
            <person name="Nnadi N.E."/>
            <person name="Vos R."/>
            <person name="Hasami M.H."/>
            <person name="Devisetty U.K."/>
            <person name="Aguiy J.C."/>
        </authorList>
    </citation>
    <scope>NUCLEOTIDE SEQUENCE [LARGE SCALE GENOMIC DNA]</scope>
    <source>
        <strain evidence="1">JCA_2017</strain>
    </source>
</reference>
<dbReference type="OrthoDB" id="1747743at2759"/>
<feature type="non-terminal residue" evidence="1">
    <location>
        <position position="1"/>
    </location>
</feature>
<accession>A0A371E7I9</accession>
<dbReference type="PANTHER" id="PTHR35046">
    <property type="entry name" value="ZINC KNUCKLE (CCHC-TYPE) FAMILY PROTEIN"/>
    <property type="match status" value="1"/>
</dbReference>
<sequence>DKLRVCFDVPLSPFFNECFVGQFDDFYRYFRGQFPRESMEELVKKFKDVFPQYVPHGLPPLRGIKHHIDLNLGVALSNRDTYRMNQEESKEIKK</sequence>
<dbReference type="AlphaFoldDB" id="A0A371E7I9"/>
<organism evidence="1 2">
    <name type="scientific">Mucuna pruriens</name>
    <name type="common">Velvet bean</name>
    <name type="synonym">Dolichos pruriens</name>
    <dbReference type="NCBI Taxonomy" id="157652"/>
    <lineage>
        <taxon>Eukaryota</taxon>
        <taxon>Viridiplantae</taxon>
        <taxon>Streptophyta</taxon>
        <taxon>Embryophyta</taxon>
        <taxon>Tracheophyta</taxon>
        <taxon>Spermatophyta</taxon>
        <taxon>Magnoliopsida</taxon>
        <taxon>eudicotyledons</taxon>
        <taxon>Gunneridae</taxon>
        <taxon>Pentapetalae</taxon>
        <taxon>rosids</taxon>
        <taxon>fabids</taxon>
        <taxon>Fabales</taxon>
        <taxon>Fabaceae</taxon>
        <taxon>Papilionoideae</taxon>
        <taxon>50 kb inversion clade</taxon>
        <taxon>NPAAA clade</taxon>
        <taxon>indigoferoid/millettioid clade</taxon>
        <taxon>Phaseoleae</taxon>
        <taxon>Mucuna</taxon>
    </lineage>
</organism>
<evidence type="ECO:0000313" key="1">
    <source>
        <dbReference type="EMBL" id="RDX61995.1"/>
    </source>
</evidence>
<dbReference type="Proteomes" id="UP000257109">
    <property type="component" value="Unassembled WGS sequence"/>
</dbReference>
<evidence type="ECO:0000313" key="2">
    <source>
        <dbReference type="Proteomes" id="UP000257109"/>
    </source>
</evidence>
<dbReference type="PANTHER" id="PTHR35046:SF26">
    <property type="entry name" value="RNA-DIRECTED DNA POLYMERASE"/>
    <property type="match status" value="1"/>
</dbReference>
<gene>
    <name evidence="1" type="ORF">CR513_59720</name>
</gene>
<keyword evidence="2" id="KW-1185">Reference proteome</keyword>